<comment type="caution">
    <text evidence="2">The sequence shown here is derived from an EMBL/GenBank/DDBJ whole genome shotgun (WGS) entry which is preliminary data.</text>
</comment>
<dbReference type="EMBL" id="JACYFG010000038">
    <property type="protein sequence ID" value="MBD5780854.1"/>
    <property type="molecule type" value="Genomic_DNA"/>
</dbReference>
<evidence type="ECO:0000313" key="2">
    <source>
        <dbReference type="EMBL" id="MBD5780854.1"/>
    </source>
</evidence>
<evidence type="ECO:0000313" key="3">
    <source>
        <dbReference type="Proteomes" id="UP000622317"/>
    </source>
</evidence>
<dbReference type="SUPFAM" id="SSF48695">
    <property type="entry name" value="Multiheme cytochromes"/>
    <property type="match status" value="1"/>
</dbReference>
<evidence type="ECO:0008006" key="4">
    <source>
        <dbReference type="Google" id="ProtNLM"/>
    </source>
</evidence>
<dbReference type="Proteomes" id="UP000622317">
    <property type="component" value="Unassembled WGS sequence"/>
</dbReference>
<dbReference type="Gene3D" id="3.90.10.10">
    <property type="entry name" value="Cytochrome C3"/>
    <property type="match status" value="1"/>
</dbReference>
<proteinExistence type="predicted"/>
<evidence type="ECO:0000256" key="1">
    <source>
        <dbReference type="ARBA" id="ARBA00022729"/>
    </source>
</evidence>
<keyword evidence="3" id="KW-1185">Reference proteome</keyword>
<dbReference type="InterPro" id="IPR051829">
    <property type="entry name" value="Multiheme_Cytochr_ET"/>
</dbReference>
<protein>
    <recommendedName>
        <fullName evidence="4">Cytochrome c7-like domain-containing protein</fullName>
    </recommendedName>
</protein>
<dbReference type="PANTHER" id="PTHR35038">
    <property type="entry name" value="DISSIMILATORY SULFITE REDUCTASE SIRA"/>
    <property type="match status" value="1"/>
</dbReference>
<sequence length="222" mass="24588">MKPRPLLIAAILGFAVVLCLASWWIYQRSFASFEEAVSHRQVQIALDTGEAHPVTIQGAPTTPTVLADLSQSGRAPTEVACTTCHSTRTPQLAQRDSVQLDEFHQGLQKQHGTLSCLSCHNADNYDTLRLADGTPVAFENTMQLCAQCHGPQFRDYTNGSHGGMNGYWDLKRGPRTRNACNVCHDPHSPAYPQLIPVFPPKDVQLRKQKYGDSYPDPDQHAH</sequence>
<keyword evidence="1" id="KW-0732">Signal</keyword>
<reference evidence="2" key="1">
    <citation type="submission" date="2020-09" db="EMBL/GenBank/DDBJ databases">
        <title>Pelagicoccus enzymogenes sp. nov. with an EPS production, isolated from marine sediment.</title>
        <authorList>
            <person name="Feng X."/>
        </authorList>
    </citation>
    <scope>NUCLEOTIDE SEQUENCE</scope>
    <source>
        <strain evidence="2">NFK12</strain>
    </source>
</reference>
<gene>
    <name evidence="2" type="ORF">IEN85_15250</name>
</gene>
<dbReference type="InterPro" id="IPR036280">
    <property type="entry name" value="Multihaem_cyt_sf"/>
</dbReference>
<dbReference type="RefSeq" id="WP_191617962.1">
    <property type="nucleotide sequence ID" value="NZ_JACYFG010000038.1"/>
</dbReference>
<name>A0A927IIH7_9BACT</name>
<accession>A0A927IIH7</accession>
<organism evidence="2 3">
    <name type="scientific">Pelagicoccus enzymogenes</name>
    <dbReference type="NCBI Taxonomy" id="2773457"/>
    <lineage>
        <taxon>Bacteria</taxon>
        <taxon>Pseudomonadati</taxon>
        <taxon>Verrucomicrobiota</taxon>
        <taxon>Opitutia</taxon>
        <taxon>Puniceicoccales</taxon>
        <taxon>Pelagicoccaceae</taxon>
        <taxon>Pelagicoccus</taxon>
    </lineage>
</organism>
<dbReference type="AlphaFoldDB" id="A0A927IIH7"/>